<evidence type="ECO:0008006" key="3">
    <source>
        <dbReference type="Google" id="ProtNLM"/>
    </source>
</evidence>
<keyword evidence="2" id="KW-1185">Reference proteome</keyword>
<gene>
    <name evidence="1" type="ORF">JKP34_15435</name>
</gene>
<reference evidence="1" key="1">
    <citation type="submission" date="2021-01" db="EMBL/GenBank/DDBJ databases">
        <title>Marivirga sp. nov., isolated from intertidal surface sediments.</title>
        <authorList>
            <person name="Zhang M."/>
        </authorList>
    </citation>
    <scope>NUCLEOTIDE SEQUENCE</scope>
    <source>
        <strain evidence="1">SM1354</strain>
    </source>
</reference>
<protein>
    <recommendedName>
        <fullName evidence="3">Lipoprotein</fullName>
    </recommendedName>
</protein>
<evidence type="ECO:0000313" key="2">
    <source>
        <dbReference type="Proteomes" id="UP000642920"/>
    </source>
</evidence>
<proteinExistence type="predicted"/>
<sequence length="139" mass="15390">MNNLTRALFVVVVPFLFFSCKDEVAQTDCPPTIGCTEVFVSVTLEVVDTDGEPVALDDYYTFIDSKNEFKIDKADSNPAEGIYPVASDAQMNLLSFEGTMLTFVGVIDDQNIVEHQMTIGKDCCHIQLLEGEEKIVVDL</sequence>
<accession>A0A937AJH9</accession>
<dbReference type="PROSITE" id="PS51257">
    <property type="entry name" value="PROKAR_LIPOPROTEIN"/>
    <property type="match status" value="1"/>
</dbReference>
<organism evidence="1 2">
    <name type="scientific">Marivirga atlantica</name>
    <dbReference type="NCBI Taxonomy" id="1548457"/>
    <lineage>
        <taxon>Bacteria</taxon>
        <taxon>Pseudomonadati</taxon>
        <taxon>Bacteroidota</taxon>
        <taxon>Cytophagia</taxon>
        <taxon>Cytophagales</taxon>
        <taxon>Marivirgaceae</taxon>
        <taxon>Marivirga</taxon>
    </lineage>
</organism>
<name>A0A937AJH9_9BACT</name>
<comment type="caution">
    <text evidence="1">The sequence shown here is derived from an EMBL/GenBank/DDBJ whole genome shotgun (WGS) entry which is preliminary data.</text>
</comment>
<dbReference type="Proteomes" id="UP000642920">
    <property type="component" value="Unassembled WGS sequence"/>
</dbReference>
<dbReference type="AlphaFoldDB" id="A0A937AJH9"/>
<dbReference type="RefSeq" id="WP_201923438.1">
    <property type="nucleotide sequence ID" value="NZ_JAERQG010000004.1"/>
</dbReference>
<dbReference type="EMBL" id="JAERQG010000004">
    <property type="protein sequence ID" value="MBL0766659.1"/>
    <property type="molecule type" value="Genomic_DNA"/>
</dbReference>
<evidence type="ECO:0000313" key="1">
    <source>
        <dbReference type="EMBL" id="MBL0766659.1"/>
    </source>
</evidence>